<dbReference type="Proteomes" id="UP000015101">
    <property type="component" value="Unassembled WGS sequence"/>
</dbReference>
<evidence type="ECO:0000256" key="2">
    <source>
        <dbReference type="SAM" id="Phobius"/>
    </source>
</evidence>
<evidence type="ECO:0000313" key="5">
    <source>
        <dbReference type="EnsemblMetazoa" id="HelroP194530"/>
    </source>
</evidence>
<dbReference type="GeneID" id="20213053"/>
<keyword evidence="2" id="KW-0812">Transmembrane</keyword>
<evidence type="ECO:0000313" key="6">
    <source>
        <dbReference type="Proteomes" id="UP000015101"/>
    </source>
</evidence>
<dbReference type="KEGG" id="hro:HELRODRAFT_194530"/>
<dbReference type="PANTHER" id="PTHR24023:SF1095">
    <property type="entry name" value="EGF-LIKE DOMAIN-CONTAINING PROTEIN"/>
    <property type="match status" value="1"/>
</dbReference>
<dbReference type="RefSeq" id="XP_009030725.1">
    <property type="nucleotide sequence ID" value="XM_009032477.1"/>
</dbReference>
<proteinExistence type="predicted"/>
<dbReference type="EMBL" id="AMQM01008010">
    <property type="status" value="NOT_ANNOTATED_CDS"/>
    <property type="molecule type" value="Genomic_DNA"/>
</dbReference>
<keyword evidence="3" id="KW-0732">Signal</keyword>
<keyword evidence="2" id="KW-1133">Transmembrane helix</keyword>
<sequence length="530" mass="57491">MLATIAFVVFNLLLGDVSVNAVDYDVRKLETESSTSGFLSSNFGLKPLITNNNQPFQYTPTVYLNQFSFKENGVLFAFFAHWRSSDLLQVQIWRPDSSMTGQKEGEVYYKFVSEVKVQPDVVKDTQTVYIVSSLNQKCLAVQPGDRLGFYIDVNTMSSFSYAYDDNLQTSKIFTNADVLSSDTVYGFQTVKFVERAFPYRLNIIAYYYRALDQPNSERQVDCPKNLVITNNTITTTLPPLIPGDKGPVGDRGPKGEQGIVGPRGSLGYTGDTGSTGSRGEGGYKGSTGPTGSSGFTGYPGEKGSTGVRGAQGSTGNTGSTGGTGATGPQGPPGFLIVINSSGDDHGQGSTTSRSFLPSIQNSKFSFENFKVLLQLVDDMSTSPAGGMFATKWKSESFSIGLLIWFSILSALVIIYSLILIAECVKLKTKSSKRTNSKVSPMNTIGPDAWNTLDTNASSVLEFSTPTVASTYPSNKHNLTAGSGSFTNRTYGNWTDVPDYDVDTMNGVNDEHLRSMKEDSFKDYKLDTIGE</sequence>
<feature type="region of interest" description="Disordered" evidence="1">
    <location>
        <begin position="238"/>
        <end position="352"/>
    </location>
</feature>
<reference evidence="4 6" key="2">
    <citation type="journal article" date="2013" name="Nature">
        <title>Insights into bilaterian evolution from three spiralian genomes.</title>
        <authorList>
            <person name="Simakov O."/>
            <person name="Marletaz F."/>
            <person name="Cho S.J."/>
            <person name="Edsinger-Gonzales E."/>
            <person name="Havlak P."/>
            <person name="Hellsten U."/>
            <person name="Kuo D.H."/>
            <person name="Larsson T."/>
            <person name="Lv J."/>
            <person name="Arendt D."/>
            <person name="Savage R."/>
            <person name="Osoegawa K."/>
            <person name="de Jong P."/>
            <person name="Grimwood J."/>
            <person name="Chapman J.A."/>
            <person name="Shapiro H."/>
            <person name="Aerts A."/>
            <person name="Otillar R.P."/>
            <person name="Terry A.Y."/>
            <person name="Boore J.L."/>
            <person name="Grigoriev I.V."/>
            <person name="Lindberg D.R."/>
            <person name="Seaver E.C."/>
            <person name="Weisblat D.A."/>
            <person name="Putnam N.H."/>
            <person name="Rokhsar D.S."/>
        </authorList>
    </citation>
    <scope>NUCLEOTIDE SEQUENCE</scope>
</reference>
<feature type="chain" id="PRO_5010981066" evidence="3">
    <location>
        <begin position="22"/>
        <end position="530"/>
    </location>
</feature>
<feature type="compositionally biased region" description="Gly residues" evidence="1">
    <location>
        <begin position="276"/>
        <end position="285"/>
    </location>
</feature>
<dbReference type="InterPro" id="IPR050149">
    <property type="entry name" value="Collagen_superfamily"/>
</dbReference>
<dbReference type="PANTHER" id="PTHR24023">
    <property type="entry name" value="COLLAGEN ALPHA"/>
    <property type="match status" value="1"/>
</dbReference>
<feature type="compositionally biased region" description="Gly residues" evidence="1">
    <location>
        <begin position="318"/>
        <end position="327"/>
    </location>
</feature>
<gene>
    <name evidence="5" type="primary">20213053</name>
    <name evidence="4" type="ORF">HELRODRAFT_194530</name>
</gene>
<feature type="transmembrane region" description="Helical" evidence="2">
    <location>
        <begin position="401"/>
        <end position="424"/>
    </location>
</feature>
<evidence type="ECO:0000256" key="3">
    <source>
        <dbReference type="SAM" id="SignalP"/>
    </source>
</evidence>
<accession>T1FW57</accession>
<dbReference type="eggNOG" id="KOG3544">
    <property type="taxonomic scope" value="Eukaryota"/>
</dbReference>
<keyword evidence="2" id="KW-0472">Membrane</keyword>
<dbReference type="CTD" id="20213053"/>
<keyword evidence="6" id="KW-1185">Reference proteome</keyword>
<evidence type="ECO:0000313" key="4">
    <source>
        <dbReference type="EMBL" id="ESN91206.1"/>
    </source>
</evidence>
<protein>
    <submittedName>
        <fullName evidence="4 5">Uncharacterized protein</fullName>
    </submittedName>
</protein>
<dbReference type="HOGENOM" id="CLU_514168_0_0_1"/>
<dbReference type="EnsemblMetazoa" id="HelroT194530">
    <property type="protein sequence ID" value="HelroP194530"/>
    <property type="gene ID" value="HelroG194530"/>
</dbReference>
<name>T1FW57_HELRO</name>
<dbReference type="AlphaFoldDB" id="T1FW57"/>
<dbReference type="InterPro" id="IPR008160">
    <property type="entry name" value="Collagen"/>
</dbReference>
<feature type="signal peptide" evidence="3">
    <location>
        <begin position="1"/>
        <end position="21"/>
    </location>
</feature>
<dbReference type="Pfam" id="PF01391">
    <property type="entry name" value="Collagen"/>
    <property type="match status" value="1"/>
</dbReference>
<feature type="compositionally biased region" description="Low complexity" evidence="1">
    <location>
        <begin position="286"/>
        <end position="299"/>
    </location>
</feature>
<organism evidence="5 6">
    <name type="scientific">Helobdella robusta</name>
    <name type="common">Californian leech</name>
    <dbReference type="NCBI Taxonomy" id="6412"/>
    <lineage>
        <taxon>Eukaryota</taxon>
        <taxon>Metazoa</taxon>
        <taxon>Spiralia</taxon>
        <taxon>Lophotrochozoa</taxon>
        <taxon>Annelida</taxon>
        <taxon>Clitellata</taxon>
        <taxon>Hirudinea</taxon>
        <taxon>Rhynchobdellida</taxon>
        <taxon>Glossiphoniidae</taxon>
        <taxon>Helobdella</taxon>
    </lineage>
</organism>
<dbReference type="EMBL" id="KB097710">
    <property type="protein sequence ID" value="ESN91206.1"/>
    <property type="molecule type" value="Genomic_DNA"/>
</dbReference>
<reference evidence="5" key="3">
    <citation type="submission" date="2015-06" db="UniProtKB">
        <authorList>
            <consortium name="EnsemblMetazoa"/>
        </authorList>
    </citation>
    <scope>IDENTIFICATION</scope>
</reference>
<evidence type="ECO:0000256" key="1">
    <source>
        <dbReference type="SAM" id="MobiDB-lite"/>
    </source>
</evidence>
<reference evidence="6" key="1">
    <citation type="submission" date="2012-12" db="EMBL/GenBank/DDBJ databases">
        <authorList>
            <person name="Hellsten U."/>
            <person name="Grimwood J."/>
            <person name="Chapman J.A."/>
            <person name="Shapiro H."/>
            <person name="Aerts A."/>
            <person name="Otillar R.P."/>
            <person name="Terry A.Y."/>
            <person name="Boore J.L."/>
            <person name="Simakov O."/>
            <person name="Marletaz F."/>
            <person name="Cho S.-J."/>
            <person name="Edsinger-Gonzales E."/>
            <person name="Havlak P."/>
            <person name="Kuo D.-H."/>
            <person name="Larsson T."/>
            <person name="Lv J."/>
            <person name="Arendt D."/>
            <person name="Savage R."/>
            <person name="Osoegawa K."/>
            <person name="de Jong P."/>
            <person name="Lindberg D.R."/>
            <person name="Seaver E.C."/>
            <person name="Weisblat D.A."/>
            <person name="Putnam N.H."/>
            <person name="Grigoriev I.V."/>
            <person name="Rokhsar D.S."/>
        </authorList>
    </citation>
    <scope>NUCLEOTIDE SEQUENCE</scope>
</reference>
<dbReference type="InParanoid" id="T1FW57"/>